<sequence length="100" mass="11973">MSDLFFEKLLTAIEKGKVRGFDEIKEINGENYLFEYAIKKENGNYHTYLFHIPENKMAMYEDYATEEFSEFSNIEDAFNYFKLQSVDIRKFAPIKRTLPF</sequence>
<evidence type="ECO:0000313" key="2">
    <source>
        <dbReference type="EMBL" id="OTQ08633.1"/>
    </source>
</evidence>
<keyword evidence="3" id="KW-1185">Reference proteome</keyword>
<dbReference type="Proteomes" id="UP000194977">
    <property type="component" value="Unassembled WGS sequence"/>
</dbReference>
<name>A0A242NEP5_9GAMM</name>
<evidence type="ECO:0000313" key="3">
    <source>
        <dbReference type="Proteomes" id="UP000194800"/>
    </source>
</evidence>
<dbReference type="Proteomes" id="UP000194800">
    <property type="component" value="Unassembled WGS sequence"/>
</dbReference>
<reference evidence="3 4" key="1">
    <citation type="submission" date="2017-03" db="EMBL/GenBank/DDBJ databases">
        <title>Comparative genomics of honeybee gut symbionts reveal geographically distinct and subgroup specific antibiotic resistance.</title>
        <authorList>
            <person name="Ludvigsen J."/>
            <person name="Porcellato D."/>
            <person name="Labee-Lund T.M."/>
            <person name="Amdam G.V."/>
            <person name="Rudi K."/>
        </authorList>
    </citation>
    <scope>NUCLEOTIDE SEQUENCE [LARGE SCALE GENOMIC DNA]</scope>
    <source>
        <strain evidence="1 4">A-7-12</strain>
        <strain evidence="2 3">A-9-12</strain>
    </source>
</reference>
<dbReference type="AlphaFoldDB" id="A0A242NEP5"/>
<dbReference type="EMBL" id="NART01000075">
    <property type="protein sequence ID" value="OTQ08633.1"/>
    <property type="molecule type" value="Genomic_DNA"/>
</dbReference>
<protein>
    <submittedName>
        <fullName evidence="1">Uncharacterized protein</fullName>
    </submittedName>
</protein>
<gene>
    <name evidence="2" type="ORF">B6C91_11735</name>
    <name evidence="1" type="ORF">B6D08_11765</name>
</gene>
<dbReference type="OrthoDB" id="6981542at2"/>
<accession>A0A242NEP5</accession>
<evidence type="ECO:0000313" key="4">
    <source>
        <dbReference type="Proteomes" id="UP000194977"/>
    </source>
</evidence>
<dbReference type="EMBL" id="NARP01000035">
    <property type="protein sequence ID" value="OTP98263.1"/>
    <property type="molecule type" value="Genomic_DNA"/>
</dbReference>
<organism evidence="1 4">
    <name type="scientific">Gilliamella apicola</name>
    <dbReference type="NCBI Taxonomy" id="1196095"/>
    <lineage>
        <taxon>Bacteria</taxon>
        <taxon>Pseudomonadati</taxon>
        <taxon>Pseudomonadota</taxon>
        <taxon>Gammaproteobacteria</taxon>
        <taxon>Orbales</taxon>
        <taxon>Orbaceae</taxon>
        <taxon>Gilliamella</taxon>
    </lineage>
</organism>
<dbReference type="RefSeq" id="WP_086272354.1">
    <property type="nucleotide sequence ID" value="NZ_MZNE01000073.1"/>
</dbReference>
<evidence type="ECO:0000313" key="1">
    <source>
        <dbReference type="EMBL" id="OTP98263.1"/>
    </source>
</evidence>
<proteinExistence type="predicted"/>
<comment type="caution">
    <text evidence="1">The sequence shown here is derived from an EMBL/GenBank/DDBJ whole genome shotgun (WGS) entry which is preliminary data.</text>
</comment>